<reference evidence="8 9" key="1">
    <citation type="submission" date="2005-10" db="EMBL/GenBank/DDBJ databases">
        <title>Complete sequence of Geobacter metallireducens GS-15.</title>
        <authorList>
            <consortium name="US DOE Joint Genome Institute"/>
            <person name="Copeland A."/>
            <person name="Lucas S."/>
            <person name="Lapidus A."/>
            <person name="Barry K."/>
            <person name="Detter J.C."/>
            <person name="Glavina T."/>
            <person name="Hammon N."/>
            <person name="Israni S."/>
            <person name="Pitluck S."/>
            <person name="Di Bartolo G."/>
            <person name="Chain P."/>
            <person name="Schmutz J."/>
            <person name="Larimer F."/>
            <person name="Land M."/>
            <person name="Kyrpides N."/>
            <person name="Ivanova N."/>
            <person name="Richardson P."/>
        </authorList>
    </citation>
    <scope>NUCLEOTIDE SEQUENCE [LARGE SCALE GENOMIC DNA]</scope>
    <source>
        <strain evidence="9">ATCC 53774 / DSM 7210 / GS-15</strain>
    </source>
</reference>
<evidence type="ECO:0000256" key="1">
    <source>
        <dbReference type="ARBA" id="ARBA00000971"/>
    </source>
</evidence>
<dbReference type="InterPro" id="IPR050245">
    <property type="entry name" value="PrsA_foldase"/>
</dbReference>
<dbReference type="Pfam" id="PF13624">
    <property type="entry name" value="SurA_N_3"/>
    <property type="match status" value="1"/>
</dbReference>
<keyword evidence="3" id="KW-0732">Signal</keyword>
<dbReference type="STRING" id="269799.Gmet_0932"/>
<dbReference type="Proteomes" id="UP000007073">
    <property type="component" value="Chromosome"/>
</dbReference>
<dbReference type="InterPro" id="IPR000297">
    <property type="entry name" value="PPIase_PpiC"/>
</dbReference>
<keyword evidence="9" id="KW-1185">Reference proteome</keyword>
<dbReference type="GO" id="GO:0003755">
    <property type="term" value="F:peptidyl-prolyl cis-trans isomerase activity"/>
    <property type="evidence" value="ECO:0007669"/>
    <property type="project" value="UniProtKB-KW"/>
</dbReference>
<dbReference type="SUPFAM" id="SSF54534">
    <property type="entry name" value="FKBP-like"/>
    <property type="match status" value="1"/>
</dbReference>
<dbReference type="PANTHER" id="PTHR47245">
    <property type="entry name" value="PEPTIDYLPROLYL ISOMERASE"/>
    <property type="match status" value="1"/>
</dbReference>
<dbReference type="EC" id="5.2.1.8" evidence="2"/>
<evidence type="ECO:0000313" key="8">
    <source>
        <dbReference type="EMBL" id="ABB31174.1"/>
    </source>
</evidence>
<gene>
    <name evidence="8" type="ordered locus">Gmet_0932</name>
</gene>
<dbReference type="InterPro" id="IPR046357">
    <property type="entry name" value="PPIase_dom_sf"/>
</dbReference>
<protein>
    <recommendedName>
        <fullName evidence="2">peptidylprolyl isomerase</fullName>
        <ecNumber evidence="2">5.2.1.8</ecNumber>
    </recommendedName>
</protein>
<evidence type="ECO:0000256" key="3">
    <source>
        <dbReference type="ARBA" id="ARBA00022729"/>
    </source>
</evidence>
<dbReference type="PROSITE" id="PS01096">
    <property type="entry name" value="PPIC_PPIASE_1"/>
    <property type="match status" value="1"/>
</dbReference>
<dbReference type="eggNOG" id="COG0760">
    <property type="taxonomic scope" value="Bacteria"/>
</dbReference>
<dbReference type="Gene3D" id="1.10.4030.10">
    <property type="entry name" value="Porin chaperone SurA, peptide-binding domain"/>
    <property type="match status" value="1"/>
</dbReference>
<evidence type="ECO:0000313" key="9">
    <source>
        <dbReference type="Proteomes" id="UP000007073"/>
    </source>
</evidence>
<dbReference type="EMBL" id="CP000148">
    <property type="protein sequence ID" value="ABB31174.1"/>
    <property type="molecule type" value="Genomic_DNA"/>
</dbReference>
<dbReference type="PROSITE" id="PS50198">
    <property type="entry name" value="PPIC_PPIASE_2"/>
    <property type="match status" value="1"/>
</dbReference>
<dbReference type="SUPFAM" id="SSF109998">
    <property type="entry name" value="Triger factor/SurA peptide-binding domain-like"/>
    <property type="match status" value="1"/>
</dbReference>
<keyword evidence="4 6" id="KW-0697">Rotamase</keyword>
<dbReference type="InterPro" id="IPR027304">
    <property type="entry name" value="Trigger_fact/SurA_dom_sf"/>
</dbReference>
<evidence type="ECO:0000256" key="6">
    <source>
        <dbReference type="PROSITE-ProRule" id="PRU00278"/>
    </source>
</evidence>
<dbReference type="Pfam" id="PF00639">
    <property type="entry name" value="Rotamase"/>
    <property type="match status" value="1"/>
</dbReference>
<dbReference type="PANTHER" id="PTHR47245:SF1">
    <property type="entry name" value="FOLDASE PROTEIN PRSA"/>
    <property type="match status" value="1"/>
</dbReference>
<dbReference type="AlphaFoldDB" id="Q39X50"/>
<keyword evidence="5 6" id="KW-0413">Isomerase</keyword>
<reference evidence="8 9" key="2">
    <citation type="journal article" date="2009" name="BMC Microbiol.">
        <title>The genome sequence of Geobacter metallireducens: features of metabolism, physiology and regulation common and dissimilar to Geobacter sulfurreducens.</title>
        <authorList>
            <person name="Aklujkar M."/>
            <person name="Krushkal J."/>
            <person name="DiBartolo G."/>
            <person name="Lapidus A."/>
            <person name="Land M.L."/>
            <person name="Lovley D.R."/>
        </authorList>
    </citation>
    <scope>NUCLEOTIDE SEQUENCE [LARGE SCALE GENOMIC DNA]</scope>
    <source>
        <strain evidence="9">ATCC 53774 / DSM 7210 / GS-15</strain>
    </source>
</reference>
<evidence type="ECO:0000256" key="2">
    <source>
        <dbReference type="ARBA" id="ARBA00013194"/>
    </source>
</evidence>
<evidence type="ECO:0000256" key="5">
    <source>
        <dbReference type="ARBA" id="ARBA00023235"/>
    </source>
</evidence>
<dbReference type="Gene3D" id="3.10.50.40">
    <property type="match status" value="1"/>
</dbReference>
<evidence type="ECO:0000259" key="7">
    <source>
        <dbReference type="PROSITE" id="PS50198"/>
    </source>
</evidence>
<dbReference type="KEGG" id="gme:Gmet_0932"/>
<dbReference type="HOGENOM" id="CLU_034646_5_3_7"/>
<dbReference type="InterPro" id="IPR023058">
    <property type="entry name" value="PPIase_PpiC_CS"/>
</dbReference>
<proteinExistence type="predicted"/>
<feature type="domain" description="PpiC" evidence="7">
    <location>
        <begin position="183"/>
        <end position="283"/>
    </location>
</feature>
<comment type="catalytic activity">
    <reaction evidence="1">
        <text>[protein]-peptidylproline (omega=180) = [protein]-peptidylproline (omega=0)</text>
        <dbReference type="Rhea" id="RHEA:16237"/>
        <dbReference type="Rhea" id="RHEA-COMP:10747"/>
        <dbReference type="Rhea" id="RHEA-COMP:10748"/>
        <dbReference type="ChEBI" id="CHEBI:83833"/>
        <dbReference type="ChEBI" id="CHEBI:83834"/>
        <dbReference type="EC" id="5.2.1.8"/>
    </reaction>
</comment>
<evidence type="ECO:0000256" key="4">
    <source>
        <dbReference type="ARBA" id="ARBA00023110"/>
    </source>
</evidence>
<sequence length="330" mass="37078">MRLNRSLTFGLFLLGVMFTLHLLQTPVSADEVNKTGKVVARVNGVPIYENALQSHLAALANKGRASGFARDPAKMNDYQKKKALYSLIDAELLRQASNQQQVTDLDAKVSKRLQEVKGKFPDEEAFLKNLQARGKTLDIFVAELRDGIRYDEYLTSKKVIGVPVPDEEIQKFYRDNPTSFSVPEQIKVRHILIEPDGSTAEAVAKAEKKAGEIRNRVVRDKDFAAVAKEVSACSTASSGGDLGYVSRGTMPAEFDKVAFSLKLNEVSEPVRTKFGFHIMEVLDKKPVTVRPYSEVREFISRYLQRFDDEKRLNAHTLELRKKATIEVLLD</sequence>
<name>Q39X50_GEOMG</name>
<organism evidence="8 9">
    <name type="scientific">Geobacter metallireducens (strain ATCC 53774 / DSM 7210 / GS-15)</name>
    <dbReference type="NCBI Taxonomy" id="269799"/>
    <lineage>
        <taxon>Bacteria</taxon>
        <taxon>Pseudomonadati</taxon>
        <taxon>Thermodesulfobacteriota</taxon>
        <taxon>Desulfuromonadia</taxon>
        <taxon>Geobacterales</taxon>
        <taxon>Geobacteraceae</taxon>
        <taxon>Geobacter</taxon>
    </lineage>
</organism>
<accession>Q39X50</accession>
<dbReference type="RefSeq" id="WP_004513962.1">
    <property type="nucleotide sequence ID" value="NC_007517.1"/>
</dbReference>